<proteinExistence type="predicted"/>
<dbReference type="Proteomes" id="UP000675781">
    <property type="component" value="Unassembled WGS sequence"/>
</dbReference>
<keyword evidence="1" id="KW-0472">Membrane</keyword>
<gene>
    <name evidence="2" type="ORF">KDL01_24690</name>
</gene>
<keyword evidence="3" id="KW-1185">Reference proteome</keyword>
<organism evidence="2 3">
    <name type="scientific">Actinospica durhamensis</name>
    <dbReference type="NCBI Taxonomy" id="1508375"/>
    <lineage>
        <taxon>Bacteria</taxon>
        <taxon>Bacillati</taxon>
        <taxon>Actinomycetota</taxon>
        <taxon>Actinomycetes</taxon>
        <taxon>Catenulisporales</taxon>
        <taxon>Actinospicaceae</taxon>
        <taxon>Actinospica</taxon>
    </lineage>
</organism>
<feature type="transmembrane region" description="Helical" evidence="1">
    <location>
        <begin position="43"/>
        <end position="64"/>
    </location>
</feature>
<keyword evidence="1" id="KW-1133">Transmembrane helix</keyword>
<dbReference type="RefSeq" id="WP_212530978.1">
    <property type="nucleotide sequence ID" value="NZ_JAGSOG010000145.1"/>
</dbReference>
<keyword evidence="1" id="KW-0812">Transmembrane</keyword>
<reference evidence="2" key="1">
    <citation type="submission" date="2021-04" db="EMBL/GenBank/DDBJ databases">
        <title>Genome based classification of Actinospica acidithermotolerans sp. nov., an actinobacterium isolated from an Indonesian hot spring.</title>
        <authorList>
            <person name="Kusuma A.B."/>
            <person name="Putra K.E."/>
            <person name="Nafisah S."/>
            <person name="Loh J."/>
            <person name="Nouioui I."/>
            <person name="Goodfellow M."/>
        </authorList>
    </citation>
    <scope>NUCLEOTIDE SEQUENCE</scope>
    <source>
        <strain evidence="2">CSCA 57</strain>
    </source>
</reference>
<evidence type="ECO:0000313" key="3">
    <source>
        <dbReference type="Proteomes" id="UP000675781"/>
    </source>
</evidence>
<evidence type="ECO:0000313" key="2">
    <source>
        <dbReference type="EMBL" id="MBR7836499.1"/>
    </source>
</evidence>
<comment type="caution">
    <text evidence="2">The sequence shown here is derived from an EMBL/GenBank/DDBJ whole genome shotgun (WGS) entry which is preliminary data.</text>
</comment>
<name>A0A941EWX4_9ACTN</name>
<protein>
    <submittedName>
        <fullName evidence="2">Uncharacterized protein</fullName>
    </submittedName>
</protein>
<dbReference type="EMBL" id="JAGSOG010000145">
    <property type="protein sequence ID" value="MBR7836499.1"/>
    <property type="molecule type" value="Genomic_DNA"/>
</dbReference>
<accession>A0A941EWX4</accession>
<sequence>MTYRGADLTAELRTLVETDAPACALDLDQALAHGLSARRRRRAAGLGGGVAGTCLVLTLILAFLTHSAPSAGRAVPAVTGTAAASRAKDPLTVVMTFGWLPAGLHLTGSTGDSITASDGTTQFDLQVMTLRSGQKPPNGCSSAVATGASAPASATGEAGVRITTVPCDQKAPDVNGHAAYWGIAPDETSRFDGYVELDWQYAPNQWAVLNGNVGKDASSDIVPTVVKVAEGLRFHPAQALPLPFHLPSLPAGLETMDILWQQAPAAARGPQARETWTGVDLSYSKPMSSPGDSTSSELDFFTAAATSSFPSAGATRFGTEYAPAKDVEHLTVDGHQALLIKTTVDGEPDQRLVVHDLDGVDFTLTAYNTGAIADVDQAGGILAYYASMKVLGADPAHWTTDVIG</sequence>
<evidence type="ECO:0000256" key="1">
    <source>
        <dbReference type="SAM" id="Phobius"/>
    </source>
</evidence>
<dbReference type="AlphaFoldDB" id="A0A941EWX4"/>